<comment type="caution">
    <text evidence="2">The sequence shown here is derived from an EMBL/GenBank/DDBJ whole genome shotgun (WGS) entry which is preliminary data.</text>
</comment>
<feature type="compositionally biased region" description="Basic and acidic residues" evidence="1">
    <location>
        <begin position="165"/>
        <end position="187"/>
    </location>
</feature>
<evidence type="ECO:0000256" key="1">
    <source>
        <dbReference type="SAM" id="MobiDB-lite"/>
    </source>
</evidence>
<keyword evidence="3" id="KW-1185">Reference proteome</keyword>
<dbReference type="EMBL" id="JAYKXP010000184">
    <property type="protein sequence ID" value="KAK7020639.1"/>
    <property type="molecule type" value="Genomic_DNA"/>
</dbReference>
<feature type="region of interest" description="Disordered" evidence="1">
    <location>
        <begin position="163"/>
        <end position="187"/>
    </location>
</feature>
<evidence type="ECO:0000313" key="3">
    <source>
        <dbReference type="Proteomes" id="UP001383192"/>
    </source>
</evidence>
<organism evidence="2 3">
    <name type="scientific">Paramarasmius palmivorus</name>
    <dbReference type="NCBI Taxonomy" id="297713"/>
    <lineage>
        <taxon>Eukaryota</taxon>
        <taxon>Fungi</taxon>
        <taxon>Dikarya</taxon>
        <taxon>Basidiomycota</taxon>
        <taxon>Agaricomycotina</taxon>
        <taxon>Agaricomycetes</taxon>
        <taxon>Agaricomycetidae</taxon>
        <taxon>Agaricales</taxon>
        <taxon>Marasmiineae</taxon>
        <taxon>Marasmiaceae</taxon>
        <taxon>Paramarasmius</taxon>
    </lineage>
</organism>
<dbReference type="AlphaFoldDB" id="A0AAW0B5L1"/>
<gene>
    <name evidence="2" type="ORF">VNI00_017677</name>
</gene>
<protein>
    <submittedName>
        <fullName evidence="2">Uncharacterized protein</fullName>
    </submittedName>
</protein>
<evidence type="ECO:0000313" key="2">
    <source>
        <dbReference type="EMBL" id="KAK7020639.1"/>
    </source>
</evidence>
<proteinExistence type="predicted"/>
<reference evidence="2 3" key="1">
    <citation type="submission" date="2024-01" db="EMBL/GenBank/DDBJ databases">
        <title>A draft genome for a cacao thread blight-causing isolate of Paramarasmius palmivorus.</title>
        <authorList>
            <person name="Baruah I.K."/>
            <person name="Bukari Y."/>
            <person name="Amoako-Attah I."/>
            <person name="Meinhardt L.W."/>
            <person name="Bailey B.A."/>
            <person name="Cohen S.P."/>
        </authorList>
    </citation>
    <scope>NUCLEOTIDE SEQUENCE [LARGE SCALE GENOMIC DNA]</scope>
    <source>
        <strain evidence="2 3">GH-12</strain>
    </source>
</reference>
<sequence length="187" mass="21243">MLGTGYPQNEADEQPQHLTTLSSSHQAIEIANRYFTSKRLASPEEQINIPTHIDPKGILQSIKGDTLFHTAENQVEYYQRVTSNSGEHRFVTTNPAKINEGDIVEIQFTIVLVESTVTRHADTKLVFTTKPILRSITLLDGTYSEAYRKLAFNQQRKPCLKRKVGHSEEESTEAQERLKRMAIDSNK</sequence>
<accession>A0AAW0B5L1</accession>
<dbReference type="Proteomes" id="UP001383192">
    <property type="component" value="Unassembled WGS sequence"/>
</dbReference>
<name>A0AAW0B5L1_9AGAR</name>